<comment type="similarity">
    <text evidence="2 6">Belongs to the peptidase M14 family.</text>
</comment>
<dbReference type="GO" id="GO:0004181">
    <property type="term" value="F:metallocarboxypeptidase activity"/>
    <property type="evidence" value="ECO:0007669"/>
    <property type="project" value="InterPro"/>
</dbReference>
<dbReference type="PANTHER" id="PTHR11532">
    <property type="entry name" value="PROTEASE M14 CARBOXYPEPTIDASE"/>
    <property type="match status" value="1"/>
</dbReference>
<dbReference type="Pfam" id="PF00246">
    <property type="entry name" value="Peptidase_M14"/>
    <property type="match status" value="1"/>
</dbReference>
<dbReference type="SUPFAM" id="SSF53098">
    <property type="entry name" value="Ribonuclease H-like"/>
    <property type="match status" value="1"/>
</dbReference>
<sequence>MEKYPNVKRAALKILSMFGSTYVCESVFSTLKHVKSKHRSVLTDTHVKELLRVLMKVVNEMCPNITRIYNIGKSQSGLKLYAIEISDNPGEHEVGEPEFRYTAGLHGNEVLGRELLLLLMQFMCLEYLSGNQRIRHLVEETRIHLLPSVNPDGYEKAFEVGSELIGWSLGRWSNDGIDIHHNFPDLNAILWAAEAKKWVPRKMFNHHVAIPDWYQSTNVALETRALIAWIEKMPFVLGGNLQGGELVVTFPYDRTRSQGVVREQTPTPDDHIFRWLAFSYASTHRLMTDANRRVCHTQDFAKEDGTINGASWHTAAGMNDFSYLRTNCFELSMYVGCDKFPHESDLPEEWENNRESLLVFMEQVHRGIKGVVKDHQGRGIANAIISVEGINHDIRTGILLLLPDSYYCDIEVIIQSMNPLYVCKHGKIFNPVQSKHIYKKPPFQLSGRG</sequence>
<evidence type="ECO:0000256" key="5">
    <source>
        <dbReference type="ARBA" id="ARBA00023180"/>
    </source>
</evidence>
<evidence type="ECO:0000256" key="2">
    <source>
        <dbReference type="ARBA" id="ARBA00005988"/>
    </source>
</evidence>
<keyword evidence="3" id="KW-0964">Secreted</keyword>
<comment type="caution">
    <text evidence="6">Lacks conserved residue(s) required for the propagation of feature annotation.</text>
</comment>
<feature type="domain" description="Peptidase M14" evidence="7">
    <location>
        <begin position="44"/>
        <end position="364"/>
    </location>
</feature>
<dbReference type="AlphaFoldDB" id="A0A668VL31"/>
<dbReference type="InterPro" id="IPR000834">
    <property type="entry name" value="Peptidase_M14"/>
</dbReference>
<reference evidence="8" key="1">
    <citation type="submission" date="2025-08" db="UniProtKB">
        <authorList>
            <consortium name="Ensembl"/>
        </authorList>
    </citation>
    <scope>IDENTIFICATION</scope>
</reference>
<proteinExistence type="inferred from homology"/>
<evidence type="ECO:0000256" key="1">
    <source>
        <dbReference type="ARBA" id="ARBA00004613"/>
    </source>
</evidence>
<dbReference type="Proteomes" id="UP000472276">
    <property type="component" value="Unassembled WGS sequence"/>
</dbReference>
<keyword evidence="5" id="KW-0325">Glycoprotein</keyword>
<organism evidence="8 9">
    <name type="scientific">Oreochromis aureus</name>
    <name type="common">Israeli tilapia</name>
    <name type="synonym">Chromis aureus</name>
    <dbReference type="NCBI Taxonomy" id="47969"/>
    <lineage>
        <taxon>Eukaryota</taxon>
        <taxon>Metazoa</taxon>
        <taxon>Chordata</taxon>
        <taxon>Craniata</taxon>
        <taxon>Vertebrata</taxon>
        <taxon>Euteleostomi</taxon>
        <taxon>Actinopterygii</taxon>
        <taxon>Neopterygii</taxon>
        <taxon>Teleostei</taxon>
        <taxon>Neoteleostei</taxon>
        <taxon>Acanthomorphata</taxon>
        <taxon>Ovalentaria</taxon>
        <taxon>Cichlomorphae</taxon>
        <taxon>Cichliformes</taxon>
        <taxon>Cichlidae</taxon>
        <taxon>African cichlids</taxon>
        <taxon>Pseudocrenilabrinae</taxon>
        <taxon>Oreochromini</taxon>
        <taxon>Oreochromis</taxon>
    </lineage>
</organism>
<reference evidence="8" key="2">
    <citation type="submission" date="2025-09" db="UniProtKB">
        <authorList>
            <consortium name="Ensembl"/>
        </authorList>
    </citation>
    <scope>IDENTIFICATION</scope>
</reference>
<dbReference type="InterPro" id="IPR008969">
    <property type="entry name" value="CarboxyPept-like_regulatory"/>
</dbReference>
<evidence type="ECO:0000256" key="3">
    <source>
        <dbReference type="ARBA" id="ARBA00022525"/>
    </source>
</evidence>
<evidence type="ECO:0000313" key="9">
    <source>
        <dbReference type="Proteomes" id="UP000472276"/>
    </source>
</evidence>
<keyword evidence="4" id="KW-0732">Signal</keyword>
<dbReference type="Gene3D" id="2.60.40.1120">
    <property type="entry name" value="Carboxypeptidase-like, regulatory domain"/>
    <property type="match status" value="1"/>
</dbReference>
<dbReference type="InterPro" id="IPR057246">
    <property type="entry name" value="CARBOXYPEPT_ZN_1"/>
</dbReference>
<dbReference type="PROSITE" id="PS52035">
    <property type="entry name" value="PEPTIDASE_M14"/>
    <property type="match status" value="1"/>
</dbReference>
<dbReference type="GO" id="GO:0008270">
    <property type="term" value="F:zinc ion binding"/>
    <property type="evidence" value="ECO:0007669"/>
    <property type="project" value="InterPro"/>
</dbReference>
<dbReference type="InterPro" id="IPR050753">
    <property type="entry name" value="Peptidase_M14_domain"/>
</dbReference>
<keyword evidence="9" id="KW-1185">Reference proteome</keyword>
<evidence type="ECO:0000313" key="8">
    <source>
        <dbReference type="Ensembl" id="ENSOABP00000052606.2"/>
    </source>
</evidence>
<dbReference type="InterPro" id="IPR012337">
    <property type="entry name" value="RNaseH-like_sf"/>
</dbReference>
<dbReference type="PRINTS" id="PR00765">
    <property type="entry name" value="CRBOXYPTASEA"/>
</dbReference>
<evidence type="ECO:0000256" key="6">
    <source>
        <dbReference type="PROSITE-ProRule" id="PRU01379"/>
    </source>
</evidence>
<evidence type="ECO:0000259" key="7">
    <source>
        <dbReference type="PROSITE" id="PS52035"/>
    </source>
</evidence>
<dbReference type="GO" id="GO:0006508">
    <property type="term" value="P:proteolysis"/>
    <property type="evidence" value="ECO:0007669"/>
    <property type="project" value="InterPro"/>
</dbReference>
<dbReference type="SUPFAM" id="SSF49464">
    <property type="entry name" value="Carboxypeptidase regulatory domain-like"/>
    <property type="match status" value="1"/>
</dbReference>
<dbReference type="PROSITE" id="PS00132">
    <property type="entry name" value="CARBOXYPEPT_ZN_1"/>
    <property type="match status" value="1"/>
</dbReference>
<dbReference type="GO" id="GO:0046983">
    <property type="term" value="F:protein dimerization activity"/>
    <property type="evidence" value="ECO:0007669"/>
    <property type="project" value="InterPro"/>
</dbReference>
<dbReference type="Gene3D" id="3.40.630.10">
    <property type="entry name" value="Zn peptidases"/>
    <property type="match status" value="1"/>
</dbReference>
<protein>
    <recommendedName>
        <fullName evidence="7">Peptidase M14 domain-containing protein</fullName>
    </recommendedName>
</protein>
<dbReference type="InterPro" id="IPR008906">
    <property type="entry name" value="HATC_C_dom"/>
</dbReference>
<name>A0A668VL31_OREAU</name>
<dbReference type="GO" id="GO:0005576">
    <property type="term" value="C:extracellular region"/>
    <property type="evidence" value="ECO:0007669"/>
    <property type="project" value="UniProtKB-SubCell"/>
</dbReference>
<dbReference type="Ensembl" id="ENSOABT00000053946.2">
    <property type="protein sequence ID" value="ENSOABP00000052606.2"/>
    <property type="gene ID" value="ENSOABG00000023317.2"/>
</dbReference>
<evidence type="ECO:0000256" key="4">
    <source>
        <dbReference type="ARBA" id="ARBA00022729"/>
    </source>
</evidence>
<dbReference type="Pfam" id="PF05699">
    <property type="entry name" value="Dimer_Tnp_hAT"/>
    <property type="match status" value="1"/>
</dbReference>
<accession>A0A668VL31</accession>
<dbReference type="SMART" id="SM00631">
    <property type="entry name" value="Zn_pept"/>
    <property type="match status" value="1"/>
</dbReference>
<dbReference type="FunFam" id="3.40.630.10:FF:000007">
    <property type="entry name" value="Carboxypeptidase X (M14 family), member 1"/>
    <property type="match status" value="1"/>
</dbReference>
<dbReference type="OMA" id="QHGKGIP"/>
<dbReference type="SUPFAM" id="SSF53187">
    <property type="entry name" value="Zn-dependent exopeptidases"/>
    <property type="match status" value="1"/>
</dbReference>
<comment type="subcellular location">
    <subcellularLocation>
        <location evidence="1">Secreted</location>
    </subcellularLocation>
</comment>
<dbReference type="PANTHER" id="PTHR11532:SF45">
    <property type="entry name" value="INACTIVE CARBOXYPEPTIDASE-LIKE PROTEIN X2"/>
    <property type="match status" value="1"/>
</dbReference>